<sequence length="267" mass="30299">MENNFSLLREQKIKADDEALLELSLSTGSRSQPLSQSSSQLMLGQPPTLPSQLFPPVKPPPPPPHILHMQPRANPSHQEAVIGQLDSHIRRSPSRILSEGKSDTIPAPYPWATTRRATVHGLEYLLANGLTIISGQMQCKKCDRQYEIEYDLQPKFMEVASFISANKDTMHDRAPSVWLNPTLPDCSFCNKRNCLKPIMSKKRSINWLFLLLGQMLGCCQLKALKYYCKHTMNHRTGAKDRVLYLTYIDLCNQLDRSQGSFDIKFTT</sequence>
<feature type="region of interest" description="Disordered" evidence="1">
    <location>
        <begin position="27"/>
        <end position="78"/>
    </location>
</feature>
<accession>A0A4U5NBE9</accession>
<evidence type="ECO:0000259" key="2">
    <source>
        <dbReference type="Pfam" id="PF23324"/>
    </source>
</evidence>
<dbReference type="STRING" id="43335.A0A4U5NBE9"/>
<dbReference type="PANTHER" id="PTHR34272">
    <property type="entry name" value="EXPRESSED PROTEIN"/>
    <property type="match status" value="1"/>
</dbReference>
<reference evidence="3" key="1">
    <citation type="submission" date="2018-10" db="EMBL/GenBank/DDBJ databases">
        <title>Population genomic analysis revealed the cold adaptation of white poplar.</title>
        <authorList>
            <person name="Liu Y.-J."/>
        </authorList>
    </citation>
    <scope>NUCLEOTIDE SEQUENCE [LARGE SCALE GENOMIC DNA]</scope>
    <source>
        <strain evidence="3">PAL-ZL1</strain>
    </source>
</reference>
<feature type="compositionally biased region" description="Low complexity" evidence="1">
    <location>
        <begin position="29"/>
        <end position="46"/>
    </location>
</feature>
<name>A0A4U5NBE9_POPAL</name>
<dbReference type="AlphaFoldDB" id="A0A4U5NBE9"/>
<dbReference type="PANTHER" id="PTHR34272:SF1">
    <property type="entry name" value="EXPRESSED PROTEIN"/>
    <property type="match status" value="1"/>
</dbReference>
<comment type="caution">
    <text evidence="3">The sequence shown here is derived from an EMBL/GenBank/DDBJ whole genome shotgun (WGS) entry which is preliminary data.</text>
</comment>
<dbReference type="Pfam" id="PF23324">
    <property type="entry name" value="DUF7086"/>
    <property type="match status" value="1"/>
</dbReference>
<feature type="domain" description="DUF7086" evidence="2">
    <location>
        <begin position="122"/>
        <end position="254"/>
    </location>
</feature>
<gene>
    <name evidence="3" type="ORF">D5086_0000270820</name>
</gene>
<protein>
    <recommendedName>
        <fullName evidence="2">DUF7086 domain-containing protein</fullName>
    </recommendedName>
</protein>
<evidence type="ECO:0000256" key="1">
    <source>
        <dbReference type="SAM" id="MobiDB-lite"/>
    </source>
</evidence>
<evidence type="ECO:0000313" key="3">
    <source>
        <dbReference type="EMBL" id="TKR79601.1"/>
    </source>
</evidence>
<feature type="compositionally biased region" description="Pro residues" evidence="1">
    <location>
        <begin position="56"/>
        <end position="65"/>
    </location>
</feature>
<proteinExistence type="predicted"/>
<dbReference type="EMBL" id="RCHU01001045">
    <property type="protein sequence ID" value="TKR79601.1"/>
    <property type="molecule type" value="Genomic_DNA"/>
</dbReference>
<organism evidence="3">
    <name type="scientific">Populus alba</name>
    <name type="common">White poplar</name>
    <dbReference type="NCBI Taxonomy" id="43335"/>
    <lineage>
        <taxon>Eukaryota</taxon>
        <taxon>Viridiplantae</taxon>
        <taxon>Streptophyta</taxon>
        <taxon>Embryophyta</taxon>
        <taxon>Tracheophyta</taxon>
        <taxon>Spermatophyta</taxon>
        <taxon>Magnoliopsida</taxon>
        <taxon>eudicotyledons</taxon>
        <taxon>Gunneridae</taxon>
        <taxon>Pentapetalae</taxon>
        <taxon>rosids</taxon>
        <taxon>fabids</taxon>
        <taxon>Malpighiales</taxon>
        <taxon>Salicaceae</taxon>
        <taxon>Saliceae</taxon>
        <taxon>Populus</taxon>
    </lineage>
</organism>
<dbReference type="InterPro" id="IPR055513">
    <property type="entry name" value="DUF7086"/>
</dbReference>